<dbReference type="OrthoDB" id="277064at2"/>
<gene>
    <name evidence="9" type="primary">atpC</name>
    <name evidence="12" type="ordered locus">Psta_4414</name>
</gene>
<keyword evidence="8 9" id="KW-0066">ATP synthesis</keyword>
<dbReference type="AlphaFoldDB" id="D2R5X5"/>
<evidence type="ECO:0000313" key="13">
    <source>
        <dbReference type="Proteomes" id="UP000001887"/>
    </source>
</evidence>
<evidence type="ECO:0000256" key="8">
    <source>
        <dbReference type="ARBA" id="ARBA00023310"/>
    </source>
</evidence>
<evidence type="ECO:0000256" key="4">
    <source>
        <dbReference type="ARBA" id="ARBA00022448"/>
    </source>
</evidence>
<dbReference type="HAMAP" id="MF_00530">
    <property type="entry name" value="ATP_synth_epsil_bac"/>
    <property type="match status" value="1"/>
</dbReference>
<evidence type="ECO:0000256" key="10">
    <source>
        <dbReference type="RuleBase" id="RU003656"/>
    </source>
</evidence>
<protein>
    <recommendedName>
        <fullName evidence="9">ATP synthase epsilon chain</fullName>
    </recommendedName>
    <alternativeName>
        <fullName evidence="9">ATP synthase F1 sector epsilon subunit</fullName>
    </alternativeName>
    <alternativeName>
        <fullName evidence="9">F-ATPase epsilon subunit</fullName>
    </alternativeName>
</protein>
<dbReference type="GO" id="GO:0045259">
    <property type="term" value="C:proton-transporting ATP synthase complex"/>
    <property type="evidence" value="ECO:0007669"/>
    <property type="project" value="UniProtKB-KW"/>
</dbReference>
<dbReference type="GO" id="GO:0046933">
    <property type="term" value="F:proton-transporting ATP synthase activity, rotational mechanism"/>
    <property type="evidence" value="ECO:0007669"/>
    <property type="project" value="UniProtKB-UniRule"/>
</dbReference>
<keyword evidence="7 9" id="KW-0139">CF(1)</keyword>
<dbReference type="STRING" id="530564.Psta_4414"/>
<dbReference type="GO" id="GO:0005524">
    <property type="term" value="F:ATP binding"/>
    <property type="evidence" value="ECO:0007669"/>
    <property type="project" value="UniProtKB-UniRule"/>
</dbReference>
<dbReference type="InterPro" id="IPR001469">
    <property type="entry name" value="ATP_synth_F1_dsu/esu"/>
</dbReference>
<organism evidence="12 13">
    <name type="scientific">Pirellula staleyi (strain ATCC 27377 / DSM 6068 / ICPB 4128)</name>
    <name type="common">Pirella staleyi</name>
    <dbReference type="NCBI Taxonomy" id="530564"/>
    <lineage>
        <taxon>Bacteria</taxon>
        <taxon>Pseudomonadati</taxon>
        <taxon>Planctomycetota</taxon>
        <taxon>Planctomycetia</taxon>
        <taxon>Pirellulales</taxon>
        <taxon>Pirellulaceae</taxon>
        <taxon>Pirellula</taxon>
    </lineage>
</organism>
<keyword evidence="9" id="KW-0375">Hydrogen ion transport</keyword>
<evidence type="ECO:0000256" key="7">
    <source>
        <dbReference type="ARBA" id="ARBA00023196"/>
    </source>
</evidence>
<keyword evidence="5 9" id="KW-0406">Ion transport</keyword>
<evidence type="ECO:0000256" key="1">
    <source>
        <dbReference type="ARBA" id="ARBA00003543"/>
    </source>
</evidence>
<dbReference type="PANTHER" id="PTHR13822:SF10">
    <property type="entry name" value="ATP SYNTHASE EPSILON CHAIN, CHLOROPLASTIC"/>
    <property type="match status" value="1"/>
</dbReference>
<dbReference type="HOGENOM" id="CLU_084338_2_1_0"/>
<keyword evidence="4 9" id="KW-0813">Transport</keyword>
<name>D2R5X5_PIRSD</name>
<accession>D2R5X5</accession>
<keyword evidence="13" id="KW-1185">Reference proteome</keyword>
<keyword evidence="6 9" id="KW-0472">Membrane</keyword>
<dbReference type="GO" id="GO:0005886">
    <property type="term" value="C:plasma membrane"/>
    <property type="evidence" value="ECO:0007669"/>
    <property type="project" value="UniProtKB-SubCell"/>
</dbReference>
<evidence type="ECO:0000256" key="9">
    <source>
        <dbReference type="HAMAP-Rule" id="MF_00530"/>
    </source>
</evidence>
<evidence type="ECO:0000256" key="6">
    <source>
        <dbReference type="ARBA" id="ARBA00023136"/>
    </source>
</evidence>
<dbReference type="EMBL" id="CP001848">
    <property type="protein sequence ID" value="ADB19060.1"/>
    <property type="molecule type" value="Genomic_DNA"/>
</dbReference>
<sequence length="132" mass="14291">MASTIKCLVVTPEQTALDQDAEFVALPLYDGELGVAPGHSPMIGRLGYGQLRIRTASGTTSMYLDGGFVQVNNNVVSILTSRAVPATSLDKQAIEKQIEAASKLPILTDEQLDVRERRLAQARAQLRVARAR</sequence>
<dbReference type="SUPFAM" id="SSF51344">
    <property type="entry name" value="Epsilon subunit of F1F0-ATP synthase N-terminal domain"/>
    <property type="match status" value="1"/>
</dbReference>
<comment type="similarity">
    <text evidence="3 9 10">Belongs to the ATPase epsilon chain family.</text>
</comment>
<evidence type="ECO:0000256" key="3">
    <source>
        <dbReference type="ARBA" id="ARBA00005712"/>
    </source>
</evidence>
<dbReference type="CDD" id="cd12152">
    <property type="entry name" value="F1-ATPase_delta"/>
    <property type="match status" value="1"/>
</dbReference>
<dbReference type="InterPro" id="IPR020546">
    <property type="entry name" value="ATP_synth_F1_dsu/esu_N"/>
</dbReference>
<evidence type="ECO:0000313" key="12">
    <source>
        <dbReference type="EMBL" id="ADB19060.1"/>
    </source>
</evidence>
<proteinExistence type="inferred from homology"/>
<keyword evidence="9" id="KW-1003">Cell membrane</keyword>
<comment type="function">
    <text evidence="1 9">Produces ATP from ADP in the presence of a proton gradient across the membrane.</text>
</comment>
<dbReference type="GO" id="GO:0012505">
    <property type="term" value="C:endomembrane system"/>
    <property type="evidence" value="ECO:0007669"/>
    <property type="project" value="UniProtKB-SubCell"/>
</dbReference>
<dbReference type="Gene3D" id="2.60.15.10">
    <property type="entry name" value="F0F1 ATP synthase delta/epsilon subunit, N-terminal"/>
    <property type="match status" value="1"/>
</dbReference>
<dbReference type="Pfam" id="PF02823">
    <property type="entry name" value="ATP-synt_DE_N"/>
    <property type="match status" value="1"/>
</dbReference>
<dbReference type="eggNOG" id="COG0355">
    <property type="taxonomic scope" value="Bacteria"/>
</dbReference>
<keyword evidence="9" id="KW-0997">Cell inner membrane</keyword>
<evidence type="ECO:0000259" key="11">
    <source>
        <dbReference type="Pfam" id="PF02823"/>
    </source>
</evidence>
<comment type="subcellular location">
    <subcellularLocation>
        <location evidence="9">Cell inner membrane</location>
        <topology evidence="9">Peripheral membrane protein</topology>
    </subcellularLocation>
    <subcellularLocation>
        <location evidence="2">Endomembrane system</location>
        <topology evidence="2">Peripheral membrane protein</topology>
    </subcellularLocation>
</comment>
<reference evidence="12 13" key="1">
    <citation type="journal article" date="2009" name="Stand. Genomic Sci.">
        <title>Complete genome sequence of Pirellula staleyi type strain (ATCC 27377).</title>
        <authorList>
            <person name="Clum A."/>
            <person name="Tindall B.J."/>
            <person name="Sikorski J."/>
            <person name="Ivanova N."/>
            <person name="Mavrommatis K."/>
            <person name="Lucas S."/>
            <person name="Glavina del Rio T."/>
            <person name="Nolan M."/>
            <person name="Chen F."/>
            <person name="Tice H."/>
            <person name="Pitluck S."/>
            <person name="Cheng J.F."/>
            <person name="Chertkov O."/>
            <person name="Brettin T."/>
            <person name="Han C."/>
            <person name="Detter J.C."/>
            <person name="Kuske C."/>
            <person name="Bruce D."/>
            <person name="Goodwin L."/>
            <person name="Ovchinikova G."/>
            <person name="Pati A."/>
            <person name="Mikhailova N."/>
            <person name="Chen A."/>
            <person name="Palaniappan K."/>
            <person name="Land M."/>
            <person name="Hauser L."/>
            <person name="Chang Y.J."/>
            <person name="Jeffries C.D."/>
            <person name="Chain P."/>
            <person name="Rohde M."/>
            <person name="Goker M."/>
            <person name="Bristow J."/>
            <person name="Eisen J.A."/>
            <person name="Markowitz V."/>
            <person name="Hugenholtz P."/>
            <person name="Kyrpides N.C."/>
            <person name="Klenk H.P."/>
            <person name="Lapidus A."/>
        </authorList>
    </citation>
    <scope>NUCLEOTIDE SEQUENCE [LARGE SCALE GENOMIC DNA]</scope>
    <source>
        <strain evidence="13">ATCC 27377 / DSM 6068 / ICPB 4128</strain>
    </source>
</reference>
<evidence type="ECO:0000256" key="2">
    <source>
        <dbReference type="ARBA" id="ARBA00004184"/>
    </source>
</evidence>
<dbReference type="KEGG" id="psl:Psta_4414"/>
<dbReference type="NCBIfam" id="TIGR01216">
    <property type="entry name" value="ATP_synt_epsi"/>
    <property type="match status" value="1"/>
</dbReference>
<evidence type="ECO:0000256" key="5">
    <source>
        <dbReference type="ARBA" id="ARBA00023065"/>
    </source>
</evidence>
<dbReference type="PANTHER" id="PTHR13822">
    <property type="entry name" value="ATP SYNTHASE DELTA/EPSILON CHAIN"/>
    <property type="match status" value="1"/>
</dbReference>
<feature type="domain" description="ATP synthase F1 complex delta/epsilon subunit N-terminal" evidence="11">
    <location>
        <begin position="6"/>
        <end position="83"/>
    </location>
</feature>
<dbReference type="Proteomes" id="UP000001887">
    <property type="component" value="Chromosome"/>
</dbReference>
<dbReference type="InterPro" id="IPR036771">
    <property type="entry name" value="ATPsynth_dsu/esu_N"/>
</dbReference>
<comment type="subunit">
    <text evidence="9 10">F-type ATPases have 2 components, CF(1) - the catalytic core - and CF(0) - the membrane proton channel. CF(1) has five subunits: alpha(3), beta(3), gamma(1), delta(1), epsilon(1). CF(0) has three main subunits: a, b and c.</text>
</comment>